<dbReference type="GO" id="GO:0004821">
    <property type="term" value="F:histidine-tRNA ligase activity"/>
    <property type="evidence" value="ECO:0007669"/>
    <property type="project" value="UniProtKB-UniRule"/>
</dbReference>
<accession>A0A2M7V873</accession>
<dbReference type="PANTHER" id="PTHR43707">
    <property type="entry name" value="HISTIDYL-TRNA SYNTHETASE"/>
    <property type="match status" value="1"/>
</dbReference>
<comment type="caution">
    <text evidence="9">The sequence shown here is derived from an EMBL/GenBank/DDBJ whole genome shotgun (WGS) entry which is preliminary data.</text>
</comment>
<dbReference type="InterPro" id="IPR041715">
    <property type="entry name" value="HisRS-like_core"/>
</dbReference>
<evidence type="ECO:0000256" key="4">
    <source>
        <dbReference type="ARBA" id="ARBA00047639"/>
    </source>
</evidence>
<dbReference type="Pfam" id="PF13393">
    <property type="entry name" value="tRNA-synt_His"/>
    <property type="match status" value="1"/>
</dbReference>
<dbReference type="InterPro" id="IPR015807">
    <property type="entry name" value="His-tRNA-ligase"/>
</dbReference>
<comment type="catalytic activity">
    <reaction evidence="4 5">
        <text>tRNA(His) + L-histidine + ATP = L-histidyl-tRNA(His) + AMP + diphosphate + H(+)</text>
        <dbReference type="Rhea" id="RHEA:17313"/>
        <dbReference type="Rhea" id="RHEA-COMP:9665"/>
        <dbReference type="Rhea" id="RHEA-COMP:9689"/>
        <dbReference type="ChEBI" id="CHEBI:15378"/>
        <dbReference type="ChEBI" id="CHEBI:30616"/>
        <dbReference type="ChEBI" id="CHEBI:33019"/>
        <dbReference type="ChEBI" id="CHEBI:57595"/>
        <dbReference type="ChEBI" id="CHEBI:78442"/>
        <dbReference type="ChEBI" id="CHEBI:78527"/>
        <dbReference type="ChEBI" id="CHEBI:456215"/>
        <dbReference type="EC" id="6.1.1.21"/>
    </reaction>
</comment>
<feature type="binding site" evidence="6">
    <location>
        <position position="182"/>
    </location>
    <ligand>
        <name>L-histidine</name>
        <dbReference type="ChEBI" id="CHEBI:57595"/>
    </ligand>
</feature>
<evidence type="ECO:0000256" key="6">
    <source>
        <dbReference type="PIRSR" id="PIRSR001549-1"/>
    </source>
</evidence>
<dbReference type="InterPro" id="IPR004516">
    <property type="entry name" value="HisRS/HisZ"/>
</dbReference>
<proteinExistence type="inferred from homology"/>
<feature type="binding site" evidence="6">
    <location>
        <position position="164"/>
    </location>
    <ligand>
        <name>L-histidine</name>
        <dbReference type="ChEBI" id="CHEBI:57595"/>
    </ligand>
</feature>
<evidence type="ECO:0000256" key="7">
    <source>
        <dbReference type="SAM" id="MobiDB-lite"/>
    </source>
</evidence>
<dbReference type="EMBL" id="PFPL01000070">
    <property type="protein sequence ID" value="PIZ94913.1"/>
    <property type="molecule type" value="Genomic_DNA"/>
</dbReference>
<name>A0A2M7V873_9BACT</name>
<protein>
    <recommendedName>
        <fullName evidence="5">Histidine--tRNA ligase</fullName>
        <ecNumber evidence="5">6.1.1.21</ecNumber>
    </recommendedName>
    <alternativeName>
        <fullName evidence="5">Histidyl-tRNA synthetase</fullName>
        <shortName evidence="5">HisRS</shortName>
    </alternativeName>
</protein>
<evidence type="ECO:0000256" key="3">
    <source>
        <dbReference type="ARBA" id="ARBA00023146"/>
    </source>
</evidence>
<reference evidence="10" key="1">
    <citation type="submission" date="2017-09" db="EMBL/GenBank/DDBJ databases">
        <title>Depth-based differentiation of microbial function through sediment-hosted aquifers and enrichment of novel symbionts in the deep terrestrial subsurface.</title>
        <authorList>
            <person name="Probst A.J."/>
            <person name="Ladd B."/>
            <person name="Jarett J.K."/>
            <person name="Geller-Mcgrath D.E."/>
            <person name="Sieber C.M.K."/>
            <person name="Emerson J.B."/>
            <person name="Anantharaman K."/>
            <person name="Thomas B.C."/>
            <person name="Malmstrom R."/>
            <person name="Stieglmeier M."/>
            <person name="Klingl A."/>
            <person name="Woyke T."/>
            <person name="Ryan C.M."/>
            <person name="Banfield J.F."/>
        </authorList>
    </citation>
    <scope>NUCLEOTIDE SEQUENCE [LARGE SCALE GENOMIC DNA]</scope>
</reference>
<keyword evidence="5" id="KW-0067">ATP-binding</keyword>
<feature type="binding site" evidence="6">
    <location>
        <begin position="312"/>
        <end position="313"/>
    </location>
    <ligand>
        <name>L-histidine</name>
        <dbReference type="ChEBI" id="CHEBI:57595"/>
    </ligand>
</feature>
<keyword evidence="5" id="KW-0648">Protein biosynthesis</keyword>
<feature type="binding site" evidence="6">
    <location>
        <begin position="133"/>
        <end position="135"/>
    </location>
    <ligand>
        <name>L-histidine</name>
        <dbReference type="ChEBI" id="CHEBI:57595"/>
    </ligand>
</feature>
<evidence type="ECO:0000313" key="9">
    <source>
        <dbReference type="EMBL" id="PIZ94913.1"/>
    </source>
</evidence>
<dbReference type="InterPro" id="IPR045864">
    <property type="entry name" value="aa-tRNA-synth_II/BPL/LPL"/>
</dbReference>
<dbReference type="AlphaFoldDB" id="A0A2M7V873"/>
<dbReference type="PROSITE" id="PS50862">
    <property type="entry name" value="AA_TRNA_LIGASE_II"/>
    <property type="match status" value="1"/>
</dbReference>
<dbReference type="InterPro" id="IPR036621">
    <property type="entry name" value="Anticodon-bd_dom_sf"/>
</dbReference>
<keyword evidence="2 5" id="KW-0547">Nucleotide-binding</keyword>
<comment type="subunit">
    <text evidence="5">Homodimer.</text>
</comment>
<keyword evidence="5" id="KW-0963">Cytoplasm</keyword>
<comment type="similarity">
    <text evidence="1 5">Belongs to the class-II aminoacyl-tRNA synthetase family.</text>
</comment>
<organism evidence="9 10">
    <name type="scientific">Candidatus Magasanikbacteria bacterium CG_4_10_14_0_2_um_filter_33_14</name>
    <dbReference type="NCBI Taxonomy" id="1974636"/>
    <lineage>
        <taxon>Bacteria</taxon>
        <taxon>Candidatus Magasanikiibacteriota</taxon>
    </lineage>
</organism>
<keyword evidence="3 5" id="KW-0030">Aminoacyl-tRNA synthetase</keyword>
<dbReference type="PIRSF" id="PIRSF001549">
    <property type="entry name" value="His-tRNA_synth"/>
    <property type="match status" value="1"/>
</dbReference>
<keyword evidence="5 9" id="KW-0436">Ligase</keyword>
<dbReference type="Gene3D" id="3.40.50.800">
    <property type="entry name" value="Anticodon-binding domain"/>
    <property type="match status" value="1"/>
</dbReference>
<evidence type="ECO:0000259" key="8">
    <source>
        <dbReference type="PROSITE" id="PS50862"/>
    </source>
</evidence>
<dbReference type="InterPro" id="IPR004154">
    <property type="entry name" value="Anticodon-bd"/>
</dbReference>
<evidence type="ECO:0000256" key="1">
    <source>
        <dbReference type="ARBA" id="ARBA00008226"/>
    </source>
</evidence>
<dbReference type="GO" id="GO:0005737">
    <property type="term" value="C:cytoplasm"/>
    <property type="evidence" value="ECO:0007669"/>
    <property type="project" value="UniProtKB-SubCell"/>
</dbReference>
<dbReference type="GO" id="GO:0006427">
    <property type="term" value="P:histidyl-tRNA aminoacylation"/>
    <property type="evidence" value="ECO:0007669"/>
    <property type="project" value="UniProtKB-UniRule"/>
</dbReference>
<dbReference type="SUPFAM" id="SSF52954">
    <property type="entry name" value="Class II aaRS ABD-related"/>
    <property type="match status" value="1"/>
</dbReference>
<dbReference type="Gene3D" id="3.30.930.10">
    <property type="entry name" value="Bira Bifunctional Protein, Domain 2"/>
    <property type="match status" value="1"/>
</dbReference>
<dbReference type="EC" id="6.1.1.21" evidence="5"/>
<evidence type="ECO:0000256" key="2">
    <source>
        <dbReference type="ARBA" id="ARBA00022741"/>
    </source>
</evidence>
<dbReference type="Pfam" id="PF03129">
    <property type="entry name" value="HGTP_anticodon"/>
    <property type="match status" value="1"/>
</dbReference>
<sequence>MPSKSTKTTAKKTKTTKTTNKSKVSPKTTIKSASTSTVKKEVKKSVEKKDKKITYNTLRGMRDITPKNGVIWQNVYSVIRNVSNSYGFSYVETPILEQANLFIRSIGKGTDVVDKEMYLFEDKDGSKVCLRPEMTASMARSYIENGMQALPQPVKVWYHGQMFRHDRPQAGRFRQFYQSGCETIGDSGPVVDAELISVAYNTLRDLGIDTVVNINSIGTLEDRQNYIVELVGYLRSKRSYLSEESKKRINKNPLRILDSKEKEDIEVMEEAPQILDWLSPESKKFFTDVLEYLDEAEIPYVLNSKLVRGLDYYSNTVFELYADDEEFSNLALGGGGRYDGLIEQLGGQPTPAAGFSLGLDRVVMILRKRQEKLEREGQKPVEEKKNKVFFAQLGIQANKKSLYILEFLRREGITVYHNLAKSSLKAQMEMANKIGATHTLILGQKEVQDGSILVRNMDSGIQEVVDQKKIANFVKKILQA</sequence>
<feature type="binding site" evidence="6">
    <location>
        <position position="308"/>
    </location>
    <ligand>
        <name>L-histidine</name>
        <dbReference type="ChEBI" id="CHEBI:57595"/>
    </ligand>
</feature>
<feature type="compositionally biased region" description="Low complexity" evidence="7">
    <location>
        <begin position="16"/>
        <end position="37"/>
    </location>
</feature>
<evidence type="ECO:0000256" key="5">
    <source>
        <dbReference type="HAMAP-Rule" id="MF_00127"/>
    </source>
</evidence>
<dbReference type="SUPFAM" id="SSF55681">
    <property type="entry name" value="Class II aaRS and biotin synthetases"/>
    <property type="match status" value="1"/>
</dbReference>
<dbReference type="NCBIfam" id="TIGR00442">
    <property type="entry name" value="hisS"/>
    <property type="match status" value="1"/>
</dbReference>
<dbReference type="HAMAP" id="MF_00127">
    <property type="entry name" value="His_tRNA_synth"/>
    <property type="match status" value="1"/>
</dbReference>
<gene>
    <name evidence="5" type="primary">hisS</name>
    <name evidence="9" type="ORF">COX80_05370</name>
</gene>
<feature type="domain" description="Aminoacyl-transfer RNA synthetases class-II family profile" evidence="8">
    <location>
        <begin position="59"/>
        <end position="380"/>
    </location>
</feature>
<feature type="region of interest" description="Disordered" evidence="7">
    <location>
        <begin position="1"/>
        <end position="37"/>
    </location>
</feature>
<dbReference type="PANTHER" id="PTHR43707:SF1">
    <property type="entry name" value="HISTIDINE--TRNA LIGASE, MITOCHONDRIAL-RELATED"/>
    <property type="match status" value="1"/>
</dbReference>
<dbReference type="Proteomes" id="UP000231453">
    <property type="component" value="Unassembled WGS sequence"/>
</dbReference>
<comment type="subcellular location">
    <subcellularLocation>
        <location evidence="5">Cytoplasm</location>
    </subcellularLocation>
</comment>
<dbReference type="InterPro" id="IPR006195">
    <property type="entry name" value="aa-tRNA-synth_II"/>
</dbReference>
<evidence type="ECO:0000313" key="10">
    <source>
        <dbReference type="Proteomes" id="UP000231453"/>
    </source>
</evidence>
<dbReference type="GO" id="GO:0005524">
    <property type="term" value="F:ATP binding"/>
    <property type="evidence" value="ECO:0007669"/>
    <property type="project" value="UniProtKB-UniRule"/>
</dbReference>
<feature type="binding site" evidence="6">
    <location>
        <position position="178"/>
    </location>
    <ligand>
        <name>L-histidine</name>
        <dbReference type="ChEBI" id="CHEBI:57595"/>
    </ligand>
</feature>
<dbReference type="CDD" id="cd00773">
    <property type="entry name" value="HisRS-like_core"/>
    <property type="match status" value="1"/>
</dbReference>